<evidence type="ECO:0000256" key="2">
    <source>
        <dbReference type="SAM" id="Phobius"/>
    </source>
</evidence>
<evidence type="ECO:0000313" key="4">
    <source>
        <dbReference type="EMBL" id="MBT1710188.1"/>
    </source>
</evidence>
<evidence type="ECO:0000313" key="5">
    <source>
        <dbReference type="Proteomes" id="UP001319080"/>
    </source>
</evidence>
<evidence type="ECO:0000256" key="1">
    <source>
        <dbReference type="SAM" id="Coils"/>
    </source>
</evidence>
<feature type="coiled-coil region" evidence="1">
    <location>
        <begin position="513"/>
        <end position="554"/>
    </location>
</feature>
<feature type="transmembrane region" description="Helical" evidence="2">
    <location>
        <begin position="230"/>
        <end position="249"/>
    </location>
</feature>
<organism evidence="4 5">
    <name type="scientific">Dawidia cretensis</name>
    <dbReference type="NCBI Taxonomy" id="2782350"/>
    <lineage>
        <taxon>Bacteria</taxon>
        <taxon>Pseudomonadati</taxon>
        <taxon>Bacteroidota</taxon>
        <taxon>Cytophagia</taxon>
        <taxon>Cytophagales</taxon>
        <taxon>Chryseotaleaceae</taxon>
        <taxon>Dawidia</taxon>
    </lineage>
</organism>
<dbReference type="EMBL" id="JAHESE010000020">
    <property type="protein sequence ID" value="MBT1710188.1"/>
    <property type="molecule type" value="Genomic_DNA"/>
</dbReference>
<dbReference type="InterPro" id="IPR003018">
    <property type="entry name" value="GAF"/>
</dbReference>
<dbReference type="Pfam" id="PF13185">
    <property type="entry name" value="GAF_2"/>
    <property type="match status" value="1"/>
</dbReference>
<keyword evidence="2" id="KW-0472">Membrane</keyword>
<proteinExistence type="predicted"/>
<dbReference type="SUPFAM" id="SSF55781">
    <property type="entry name" value="GAF domain-like"/>
    <property type="match status" value="1"/>
</dbReference>
<gene>
    <name evidence="4" type="ORF">KK062_18220</name>
</gene>
<dbReference type="RefSeq" id="WP_254085765.1">
    <property type="nucleotide sequence ID" value="NZ_JAHESE010000020.1"/>
</dbReference>
<dbReference type="Gene3D" id="6.10.340.10">
    <property type="match status" value="1"/>
</dbReference>
<keyword evidence="2" id="KW-0812">Transmembrane</keyword>
<accession>A0AAP2GUZ3</accession>
<keyword evidence="5" id="KW-1185">Reference proteome</keyword>
<dbReference type="InterPro" id="IPR029016">
    <property type="entry name" value="GAF-like_dom_sf"/>
</dbReference>
<reference evidence="4 5" key="1">
    <citation type="submission" date="2021-05" db="EMBL/GenBank/DDBJ databases">
        <title>A Polyphasic approach of four new species of the genus Ohtaekwangia: Ohtaekwangia histidinii sp. nov., Ohtaekwangia cretensis sp. nov., Ohtaekwangia indiensis sp. nov., Ohtaekwangia reichenbachii sp. nov. from diverse environment.</title>
        <authorList>
            <person name="Octaviana S."/>
        </authorList>
    </citation>
    <scope>NUCLEOTIDE SEQUENCE [LARGE SCALE GENOMIC DNA]</scope>
    <source>
        <strain evidence="4 5">PWU5</strain>
    </source>
</reference>
<protein>
    <submittedName>
        <fullName evidence="4">GAF domain-containing protein</fullName>
    </submittedName>
</protein>
<feature type="domain" description="GAF" evidence="3">
    <location>
        <begin position="367"/>
        <end position="514"/>
    </location>
</feature>
<dbReference type="SMART" id="SM00065">
    <property type="entry name" value="GAF"/>
    <property type="match status" value="1"/>
</dbReference>
<sequence length="640" mass="73111">MKFLRDKSLRQIGLYLLLLITVLFIGEYFILRQKINTLDEVEQKLDFTRSTQLSSQQISLLIQRFRSQDTTTAIDIQARLVQQDAQLEILGNGGRISRTDVILKPLARLPRISYDNLIRYWNQYKETVTTLLPVRQTASTTIVTPAAVPAPIVTDDTTQTNDSTQAEPMAVEPVAVAVAAPVFLQPDPAVAAEARLRQESLAITLAHWYDNLFNDLEDEVARDKRAVENWITIIILFNIAMLIGLYYCFDRFVLRTIRKLTESSARHEQVYNLPSNEIGKMASQINETLESLKDATDFVTAIGQGDLSMDYRESLDNGYNRGKNKLADSLIDMQVKLKNLNEEERKRQWANEGLTKFVDILRSSSDNIRVLGDQIIASLVQYTRSNQGGLYILNDEEENNVYLELISLFAFDIKKHESRRIKPGEGLLGQTFLEKDTNYYTSFPDEYVRITSGLGDANPRAILIVPLKIDTKVYGVVELASFHEYQPHEIAFVERLGETIASTIATVQSAQKNKHLIEQFQQQTEEMRAQEEEMRQNMEELQATQEEIARKEQGYIARIQSLEEERKGLVSPAEALEEAARTFRTREAGYVQTIESLKTTVAQKPVRSDDWQVAEEVEKTFRVNLEALQITQEELNRKVK</sequence>
<keyword evidence="2" id="KW-1133">Transmembrane helix</keyword>
<dbReference type="Gene3D" id="3.30.450.40">
    <property type="match status" value="1"/>
</dbReference>
<name>A0AAP2GUZ3_9BACT</name>
<feature type="transmembrane region" description="Helical" evidence="2">
    <location>
        <begin position="12"/>
        <end position="31"/>
    </location>
</feature>
<dbReference type="AlphaFoldDB" id="A0AAP2GUZ3"/>
<keyword evidence="1" id="KW-0175">Coiled coil</keyword>
<dbReference type="Proteomes" id="UP001319080">
    <property type="component" value="Unassembled WGS sequence"/>
</dbReference>
<evidence type="ECO:0000259" key="3">
    <source>
        <dbReference type="SMART" id="SM00065"/>
    </source>
</evidence>
<comment type="caution">
    <text evidence="4">The sequence shown here is derived from an EMBL/GenBank/DDBJ whole genome shotgun (WGS) entry which is preliminary data.</text>
</comment>